<organism evidence="1 2">
    <name type="scientific">Rugosimonospora africana</name>
    <dbReference type="NCBI Taxonomy" id="556532"/>
    <lineage>
        <taxon>Bacteria</taxon>
        <taxon>Bacillati</taxon>
        <taxon>Actinomycetota</taxon>
        <taxon>Actinomycetes</taxon>
        <taxon>Micromonosporales</taxon>
        <taxon>Micromonosporaceae</taxon>
        <taxon>Rugosimonospora</taxon>
    </lineage>
</organism>
<dbReference type="InterPro" id="IPR011990">
    <property type="entry name" value="TPR-like_helical_dom_sf"/>
</dbReference>
<proteinExistence type="predicted"/>
<keyword evidence="2" id="KW-1185">Reference proteome</keyword>
<dbReference type="RefSeq" id="WP_203922637.1">
    <property type="nucleotide sequence ID" value="NZ_BONZ01000077.1"/>
</dbReference>
<comment type="caution">
    <text evidence="1">The sequence shown here is derived from an EMBL/GenBank/DDBJ whole genome shotgun (WGS) entry which is preliminary data.</text>
</comment>
<dbReference type="Gene3D" id="1.25.40.10">
    <property type="entry name" value="Tetratricopeptide repeat domain"/>
    <property type="match status" value="1"/>
</dbReference>
<gene>
    <name evidence="1" type="ORF">Raf01_73380</name>
</gene>
<evidence type="ECO:0000313" key="1">
    <source>
        <dbReference type="EMBL" id="GIH19166.1"/>
    </source>
</evidence>
<dbReference type="SUPFAM" id="SSF48452">
    <property type="entry name" value="TPR-like"/>
    <property type="match status" value="1"/>
</dbReference>
<name>A0A8J3VUW4_9ACTN</name>
<dbReference type="AlphaFoldDB" id="A0A8J3VUW4"/>
<evidence type="ECO:0000313" key="2">
    <source>
        <dbReference type="Proteomes" id="UP000642748"/>
    </source>
</evidence>
<accession>A0A8J3VUW4</accession>
<dbReference type="Proteomes" id="UP000642748">
    <property type="component" value="Unassembled WGS sequence"/>
</dbReference>
<dbReference type="EMBL" id="BONZ01000077">
    <property type="protein sequence ID" value="GIH19166.1"/>
    <property type="molecule type" value="Genomic_DNA"/>
</dbReference>
<reference evidence="1" key="1">
    <citation type="submission" date="2021-01" db="EMBL/GenBank/DDBJ databases">
        <title>Whole genome shotgun sequence of Rugosimonospora africana NBRC 104875.</title>
        <authorList>
            <person name="Komaki H."/>
            <person name="Tamura T."/>
        </authorList>
    </citation>
    <scope>NUCLEOTIDE SEQUENCE</scope>
    <source>
        <strain evidence="1">NBRC 104875</strain>
    </source>
</reference>
<sequence length="350" mass="38253">MLSVSVAELRGAEDDADAVDERSEDFELLRLMLTGHPAIWTVLTGEHSQVTEQQLNELRERHEQVWSMVHASRYSELAPILRSLISDLEAAVRGVASDDLRRSARELLTDTYQATAAILAKLAETDAAWVAADRAAFIAETIGAPLAVAASLFRMAHTFLSLSQVTQAQEVAKAAVAALETRISNQPESEALSLYGGFQLILAVSAARDNARAQAYEHLATARTIAERIGGDRNDYGTEFGPTNVTIHAVAIAVELGDAGQALDLAQEVDASQLSPERQARYLIDLSQAQAMRRQIGEALHSLQEAERLTPEQTRTHRIARAVTRDLIQLSGLHPRPELRELAERFGVLP</sequence>
<protein>
    <submittedName>
        <fullName evidence="1">Uncharacterized protein</fullName>
    </submittedName>
</protein>